<reference evidence="1 2" key="1">
    <citation type="journal article" date="2018" name="Front. Plant Sci.">
        <title>Red Clover (Trifolium pratense) and Zigzag Clover (T. medium) - A Picture of Genomic Similarities and Differences.</title>
        <authorList>
            <person name="Dluhosova J."/>
            <person name="Istvanek J."/>
            <person name="Nedelnik J."/>
            <person name="Repkova J."/>
        </authorList>
    </citation>
    <scope>NUCLEOTIDE SEQUENCE [LARGE SCALE GENOMIC DNA]</scope>
    <source>
        <strain evidence="2">cv. 10/8</strain>
        <tissue evidence="1">Leaf</tissue>
    </source>
</reference>
<dbReference type="AlphaFoldDB" id="A0A392U1E1"/>
<name>A0A392U1E1_9FABA</name>
<feature type="non-terminal residue" evidence="1">
    <location>
        <position position="1"/>
    </location>
</feature>
<dbReference type="EMBL" id="LXQA010692705">
    <property type="protein sequence ID" value="MCI66290.1"/>
    <property type="molecule type" value="Genomic_DNA"/>
</dbReference>
<protein>
    <submittedName>
        <fullName evidence="1">Uncharacterized protein</fullName>
    </submittedName>
</protein>
<accession>A0A392U1E1</accession>
<comment type="caution">
    <text evidence="1">The sequence shown here is derived from an EMBL/GenBank/DDBJ whole genome shotgun (WGS) entry which is preliminary data.</text>
</comment>
<dbReference type="Proteomes" id="UP000265520">
    <property type="component" value="Unassembled WGS sequence"/>
</dbReference>
<sequence>DEATVLDRLENRWIGRTRESAEEEREIVKSAFFHAF</sequence>
<proteinExistence type="predicted"/>
<keyword evidence="2" id="KW-1185">Reference proteome</keyword>
<evidence type="ECO:0000313" key="1">
    <source>
        <dbReference type="EMBL" id="MCI66290.1"/>
    </source>
</evidence>
<evidence type="ECO:0000313" key="2">
    <source>
        <dbReference type="Proteomes" id="UP000265520"/>
    </source>
</evidence>
<organism evidence="1 2">
    <name type="scientific">Trifolium medium</name>
    <dbReference type="NCBI Taxonomy" id="97028"/>
    <lineage>
        <taxon>Eukaryota</taxon>
        <taxon>Viridiplantae</taxon>
        <taxon>Streptophyta</taxon>
        <taxon>Embryophyta</taxon>
        <taxon>Tracheophyta</taxon>
        <taxon>Spermatophyta</taxon>
        <taxon>Magnoliopsida</taxon>
        <taxon>eudicotyledons</taxon>
        <taxon>Gunneridae</taxon>
        <taxon>Pentapetalae</taxon>
        <taxon>rosids</taxon>
        <taxon>fabids</taxon>
        <taxon>Fabales</taxon>
        <taxon>Fabaceae</taxon>
        <taxon>Papilionoideae</taxon>
        <taxon>50 kb inversion clade</taxon>
        <taxon>NPAAA clade</taxon>
        <taxon>Hologalegina</taxon>
        <taxon>IRL clade</taxon>
        <taxon>Trifolieae</taxon>
        <taxon>Trifolium</taxon>
    </lineage>
</organism>